<feature type="transmembrane region" description="Helical" evidence="6">
    <location>
        <begin position="210"/>
        <end position="228"/>
    </location>
</feature>
<dbReference type="GO" id="GO:0005886">
    <property type="term" value="C:plasma membrane"/>
    <property type="evidence" value="ECO:0007669"/>
    <property type="project" value="UniProtKB-SubCell"/>
</dbReference>
<accession>A0A5C5X073</accession>
<dbReference type="PANTHER" id="PTHR32196">
    <property type="entry name" value="ABC TRANSPORTER PERMEASE PROTEIN YPHD-RELATED-RELATED"/>
    <property type="match status" value="1"/>
</dbReference>
<comment type="subcellular location">
    <subcellularLocation>
        <location evidence="1">Cell membrane</location>
        <topology evidence="1">Multi-pass membrane protein</topology>
    </subcellularLocation>
</comment>
<evidence type="ECO:0000256" key="4">
    <source>
        <dbReference type="ARBA" id="ARBA00022989"/>
    </source>
</evidence>
<proteinExistence type="predicted"/>
<evidence type="ECO:0000313" key="7">
    <source>
        <dbReference type="EMBL" id="TWT56387.1"/>
    </source>
</evidence>
<feature type="transmembrane region" description="Helical" evidence="6">
    <location>
        <begin position="294"/>
        <end position="310"/>
    </location>
</feature>
<evidence type="ECO:0000256" key="2">
    <source>
        <dbReference type="ARBA" id="ARBA00022475"/>
    </source>
</evidence>
<dbReference type="CDD" id="cd06579">
    <property type="entry name" value="TM_PBP1_transp_AraH_like"/>
    <property type="match status" value="1"/>
</dbReference>
<reference evidence="7 8" key="1">
    <citation type="submission" date="2019-02" db="EMBL/GenBank/DDBJ databases">
        <title>Deep-cultivation of Planctomycetes and their phenomic and genomic characterization uncovers novel biology.</title>
        <authorList>
            <person name="Wiegand S."/>
            <person name="Jogler M."/>
            <person name="Boedeker C."/>
            <person name="Pinto D."/>
            <person name="Vollmers J."/>
            <person name="Rivas-Marin E."/>
            <person name="Kohn T."/>
            <person name="Peeters S.H."/>
            <person name="Heuer A."/>
            <person name="Rast P."/>
            <person name="Oberbeckmann S."/>
            <person name="Bunk B."/>
            <person name="Jeske O."/>
            <person name="Meyerdierks A."/>
            <person name="Storesund J.E."/>
            <person name="Kallscheuer N."/>
            <person name="Luecker S."/>
            <person name="Lage O.M."/>
            <person name="Pohl T."/>
            <person name="Merkel B.J."/>
            <person name="Hornburger P."/>
            <person name="Mueller R.-W."/>
            <person name="Bruemmer F."/>
            <person name="Labrenz M."/>
            <person name="Spormann A.M."/>
            <person name="Op Den Camp H."/>
            <person name="Overmann J."/>
            <person name="Amann R."/>
            <person name="Jetten M.S.M."/>
            <person name="Mascher T."/>
            <person name="Medema M.H."/>
            <person name="Devos D.P."/>
            <person name="Kaster A.-K."/>
            <person name="Ovreas L."/>
            <person name="Rohde M."/>
            <person name="Galperin M.Y."/>
            <person name="Jogler C."/>
        </authorList>
    </citation>
    <scope>NUCLEOTIDE SEQUENCE [LARGE SCALE GENOMIC DNA]</scope>
    <source>
        <strain evidence="7 8">CA85</strain>
    </source>
</reference>
<sequence precursor="true">MTNSRWTQSLLQYGGLLAVLVLLIFIFSVSSENFFQTSTLVTIANQVPDLTFLAVGMTLVLIVGGIDLSVGSLLALSSAVLGVLMAHRGWSIWPSLGVAMLVSGVGGMINGSLSVGFRIPSFIVTLGMLEMARGATKVVTDSQSVYIGSRVEWFGQPLPGILLSPAFLTAVLAVIIGQFVLTRTVFGRYCVAIGTNAEAVRMSGIRSAPYSIAVFGISGLMCGLAGLAQTSRLSTADPNGAIGMELAAIAACVIGGTSLMGGRGSVISSFIGVLIIQVLRTGLAQIGVSDANKQIITGLVIVVAVMLDAVRSHWGKSK</sequence>
<protein>
    <submittedName>
        <fullName evidence="7">Ribose transport system permease protein RbsC</fullName>
    </submittedName>
</protein>
<comment type="caution">
    <text evidence="7">The sequence shown here is derived from an EMBL/GenBank/DDBJ whole genome shotgun (WGS) entry which is preliminary data.</text>
</comment>
<feature type="transmembrane region" description="Helical" evidence="6">
    <location>
        <begin position="240"/>
        <end position="259"/>
    </location>
</feature>
<dbReference type="PANTHER" id="PTHR32196:SF72">
    <property type="entry name" value="RIBOSE IMPORT PERMEASE PROTEIN RBSC"/>
    <property type="match status" value="1"/>
</dbReference>
<feature type="transmembrane region" description="Helical" evidence="6">
    <location>
        <begin position="51"/>
        <end position="84"/>
    </location>
</feature>
<evidence type="ECO:0000256" key="1">
    <source>
        <dbReference type="ARBA" id="ARBA00004651"/>
    </source>
</evidence>
<evidence type="ECO:0000256" key="6">
    <source>
        <dbReference type="SAM" id="Phobius"/>
    </source>
</evidence>
<evidence type="ECO:0000256" key="3">
    <source>
        <dbReference type="ARBA" id="ARBA00022692"/>
    </source>
</evidence>
<dbReference type="RefSeq" id="WP_146393062.1">
    <property type="nucleotide sequence ID" value="NZ_SJPK01000013.1"/>
</dbReference>
<feature type="transmembrane region" description="Helical" evidence="6">
    <location>
        <begin position="161"/>
        <end position="181"/>
    </location>
</feature>
<feature type="transmembrane region" description="Helical" evidence="6">
    <location>
        <begin position="12"/>
        <end position="31"/>
    </location>
</feature>
<organism evidence="7 8">
    <name type="scientific">Allorhodopirellula solitaria</name>
    <dbReference type="NCBI Taxonomy" id="2527987"/>
    <lineage>
        <taxon>Bacteria</taxon>
        <taxon>Pseudomonadati</taxon>
        <taxon>Planctomycetota</taxon>
        <taxon>Planctomycetia</taxon>
        <taxon>Pirellulales</taxon>
        <taxon>Pirellulaceae</taxon>
        <taxon>Allorhodopirellula</taxon>
    </lineage>
</organism>
<keyword evidence="2" id="KW-1003">Cell membrane</keyword>
<dbReference type="InterPro" id="IPR001851">
    <property type="entry name" value="ABC_transp_permease"/>
</dbReference>
<dbReference type="Pfam" id="PF02653">
    <property type="entry name" value="BPD_transp_2"/>
    <property type="match status" value="1"/>
</dbReference>
<gene>
    <name evidence="7" type="primary">rbsC_2</name>
    <name evidence="7" type="ORF">CA85_42000</name>
</gene>
<keyword evidence="4 6" id="KW-1133">Transmembrane helix</keyword>
<evidence type="ECO:0000256" key="5">
    <source>
        <dbReference type="ARBA" id="ARBA00023136"/>
    </source>
</evidence>
<name>A0A5C5X073_9BACT</name>
<keyword evidence="8" id="KW-1185">Reference proteome</keyword>
<dbReference type="Proteomes" id="UP000318053">
    <property type="component" value="Unassembled WGS sequence"/>
</dbReference>
<dbReference type="GO" id="GO:0022857">
    <property type="term" value="F:transmembrane transporter activity"/>
    <property type="evidence" value="ECO:0007669"/>
    <property type="project" value="InterPro"/>
</dbReference>
<feature type="transmembrane region" description="Helical" evidence="6">
    <location>
        <begin position="96"/>
        <end position="119"/>
    </location>
</feature>
<keyword evidence="3 6" id="KW-0812">Transmembrane</keyword>
<feature type="transmembrane region" description="Helical" evidence="6">
    <location>
        <begin position="266"/>
        <end position="288"/>
    </location>
</feature>
<dbReference type="OrthoDB" id="9813906at2"/>
<keyword evidence="5 6" id="KW-0472">Membrane</keyword>
<dbReference type="EMBL" id="SJPK01000013">
    <property type="protein sequence ID" value="TWT56387.1"/>
    <property type="molecule type" value="Genomic_DNA"/>
</dbReference>
<evidence type="ECO:0000313" key="8">
    <source>
        <dbReference type="Proteomes" id="UP000318053"/>
    </source>
</evidence>
<dbReference type="AlphaFoldDB" id="A0A5C5X073"/>